<keyword evidence="3" id="KW-1185">Reference proteome</keyword>
<accession>A0A2P7VJV0</accession>
<protein>
    <recommendedName>
        <fullName evidence="1">DinB-like domain-containing protein</fullName>
    </recommendedName>
</protein>
<reference evidence="2 3" key="1">
    <citation type="submission" date="2018-03" db="EMBL/GenBank/DDBJ databases">
        <title>Brevisbacillus phylogenomics.</title>
        <authorList>
            <person name="Dunlap C."/>
        </authorList>
    </citation>
    <scope>NUCLEOTIDE SEQUENCE [LARGE SCALE GENOMIC DNA]</scope>
    <source>
        <strain evidence="2 3">NRRL NRS-1210</strain>
    </source>
</reference>
<dbReference type="RefSeq" id="WP_106837238.1">
    <property type="nucleotide sequence ID" value="NZ_JBCNIW010000028.1"/>
</dbReference>
<feature type="domain" description="DinB-like" evidence="1">
    <location>
        <begin position="10"/>
        <end position="144"/>
    </location>
</feature>
<dbReference type="Gene3D" id="1.20.120.450">
    <property type="entry name" value="dinb family like domain"/>
    <property type="match status" value="1"/>
</dbReference>
<evidence type="ECO:0000313" key="2">
    <source>
        <dbReference type="EMBL" id="PSJ99488.1"/>
    </source>
</evidence>
<dbReference type="Pfam" id="PF12867">
    <property type="entry name" value="DinB_2"/>
    <property type="match status" value="1"/>
</dbReference>
<evidence type="ECO:0000259" key="1">
    <source>
        <dbReference type="Pfam" id="PF12867"/>
    </source>
</evidence>
<evidence type="ECO:0000313" key="3">
    <source>
        <dbReference type="Proteomes" id="UP000240419"/>
    </source>
</evidence>
<organism evidence="2 3">
    <name type="scientific">Brevibacillus fortis</name>
    <dbReference type="NCBI Taxonomy" id="2126352"/>
    <lineage>
        <taxon>Bacteria</taxon>
        <taxon>Bacillati</taxon>
        <taxon>Bacillota</taxon>
        <taxon>Bacilli</taxon>
        <taxon>Bacillales</taxon>
        <taxon>Paenibacillaceae</taxon>
        <taxon>Brevibacillus</taxon>
    </lineage>
</organism>
<sequence>MEALIEEYGRGYNMLREAIEGLTEEEVRFKPAPDKWSIHQILIHVTDSEILSTHRLKKVLAEEEPLLISFDQRAWVDNLAYDLLDRDQYLQLFQMLRCSMQTILETLTCDQYERVGVYADAGRFTFKELLEYRVEHVRDHLAQIERVRAAYKQA</sequence>
<dbReference type="Proteomes" id="UP000240419">
    <property type="component" value="Unassembled WGS sequence"/>
</dbReference>
<comment type="caution">
    <text evidence="2">The sequence shown here is derived from an EMBL/GenBank/DDBJ whole genome shotgun (WGS) entry which is preliminary data.</text>
</comment>
<proteinExistence type="predicted"/>
<gene>
    <name evidence="2" type="ORF">C7R93_02030</name>
</gene>
<dbReference type="InterPro" id="IPR024775">
    <property type="entry name" value="DinB-like"/>
</dbReference>
<dbReference type="InterPro" id="IPR034660">
    <property type="entry name" value="DinB/YfiT-like"/>
</dbReference>
<dbReference type="OrthoDB" id="9793216at2"/>
<dbReference type="AlphaFoldDB" id="A0A2P7VJV0"/>
<dbReference type="EMBL" id="PXZM01000003">
    <property type="protein sequence ID" value="PSJ99488.1"/>
    <property type="molecule type" value="Genomic_DNA"/>
</dbReference>
<dbReference type="SUPFAM" id="SSF109854">
    <property type="entry name" value="DinB/YfiT-like putative metalloenzymes"/>
    <property type="match status" value="1"/>
</dbReference>
<name>A0A2P7VJV0_9BACL</name>